<dbReference type="PANTHER" id="PTHR39081">
    <property type="entry name" value="MUT7-C DOMAIN-CONTAINING PROTEIN"/>
    <property type="match status" value="1"/>
</dbReference>
<dbReference type="InterPro" id="IPR002782">
    <property type="entry name" value="Mut7-C_RNAse_dom"/>
</dbReference>
<reference evidence="2 3" key="1">
    <citation type="journal article" date="2014" name="Genome Announc.">
        <title>Genome Sequence and Methylome of Soil Bacterium Gemmatirosa kalamazoonensis KBS708T, a Member of the Rarely Cultivated Gemmatimonadetes Phylum.</title>
        <authorList>
            <person name="Debruyn J.M."/>
            <person name="Radosevich M."/>
            <person name="Wommack K.E."/>
            <person name="Polson S.W."/>
            <person name="Hauser L.J."/>
            <person name="Fawaz M.N."/>
            <person name="Korlach J."/>
            <person name="Tsai Y.C."/>
        </authorList>
    </citation>
    <scope>NUCLEOTIDE SEQUENCE [LARGE SCALE GENOMIC DNA]</scope>
    <source>
        <strain evidence="2 3">KBS708</strain>
    </source>
</reference>
<dbReference type="InParanoid" id="W0REF4"/>
<evidence type="ECO:0000259" key="1">
    <source>
        <dbReference type="Pfam" id="PF01927"/>
    </source>
</evidence>
<protein>
    <recommendedName>
        <fullName evidence="1">Mut7-C RNAse domain-containing protein</fullName>
    </recommendedName>
</protein>
<evidence type="ECO:0000313" key="2">
    <source>
        <dbReference type="EMBL" id="AHG88695.1"/>
    </source>
</evidence>
<name>W0REF4_9BACT</name>
<dbReference type="OrthoDB" id="9797655at2"/>
<dbReference type="eggNOG" id="COG1656">
    <property type="taxonomic scope" value="Bacteria"/>
</dbReference>
<dbReference type="KEGG" id="gba:J421_1158"/>
<dbReference type="HOGENOM" id="CLU_112469_0_0_0"/>
<evidence type="ECO:0000313" key="3">
    <source>
        <dbReference type="Proteomes" id="UP000019151"/>
    </source>
</evidence>
<dbReference type="RefSeq" id="WP_025410220.1">
    <property type="nucleotide sequence ID" value="NZ_CP007128.1"/>
</dbReference>
<keyword evidence="3" id="KW-1185">Reference proteome</keyword>
<gene>
    <name evidence="2" type="ORF">J421_1158</name>
</gene>
<dbReference type="Pfam" id="PF01927">
    <property type="entry name" value="Mut7-C"/>
    <property type="match status" value="1"/>
</dbReference>
<dbReference type="STRING" id="861299.J421_1158"/>
<dbReference type="Proteomes" id="UP000019151">
    <property type="component" value="Chromosome"/>
</dbReference>
<dbReference type="EMBL" id="CP007128">
    <property type="protein sequence ID" value="AHG88695.1"/>
    <property type="molecule type" value="Genomic_DNA"/>
</dbReference>
<sequence>MPRFLTDVMLERLARWLRVLDVDVESAGARAPDRDLVRRAAAERRVLLTRDRRLPGEHRAAPGEHLVVRSAAPLAHLAEVVQRFGIRAPAELFTRCLLCNVPLEPGPGVGVAQPARRCPRCGRLYWEGSHTRRMRAALARVLGDTPGA</sequence>
<organism evidence="2 3">
    <name type="scientific">Gemmatirosa kalamazoonensis</name>
    <dbReference type="NCBI Taxonomy" id="861299"/>
    <lineage>
        <taxon>Bacteria</taxon>
        <taxon>Pseudomonadati</taxon>
        <taxon>Gemmatimonadota</taxon>
        <taxon>Gemmatimonadia</taxon>
        <taxon>Gemmatimonadales</taxon>
        <taxon>Gemmatimonadaceae</taxon>
        <taxon>Gemmatirosa</taxon>
    </lineage>
</organism>
<accession>W0REF4</accession>
<feature type="domain" description="Mut7-C RNAse" evidence="1">
    <location>
        <begin position="2"/>
        <end position="137"/>
    </location>
</feature>
<dbReference type="PATRIC" id="fig|861299.3.peg.1175"/>
<dbReference type="AlphaFoldDB" id="W0REF4"/>
<proteinExistence type="predicted"/>
<dbReference type="PANTHER" id="PTHR39081:SF1">
    <property type="entry name" value="MUT7-C RNASE DOMAIN-CONTAINING PROTEIN"/>
    <property type="match status" value="1"/>
</dbReference>